<dbReference type="OrthoDB" id="3781271at2759"/>
<gene>
    <name evidence="10" type="ORF">K469DRAFT_570112</name>
</gene>
<keyword evidence="11" id="KW-1185">Reference proteome</keyword>
<evidence type="ECO:0000256" key="1">
    <source>
        <dbReference type="ARBA" id="ARBA00010092"/>
    </source>
</evidence>
<dbReference type="Pfam" id="PF22244">
    <property type="entry name" value="GCE_fung"/>
    <property type="match status" value="1"/>
</dbReference>
<evidence type="ECO:0000256" key="6">
    <source>
        <dbReference type="ARBA" id="ARBA00024511"/>
    </source>
</evidence>
<accession>A0A6A6E8N7</accession>
<dbReference type="InterPro" id="IPR054579">
    <property type="entry name" value="GCE-like_dom"/>
</dbReference>
<dbReference type="InterPro" id="IPR029058">
    <property type="entry name" value="AB_hydrolase_fold"/>
</dbReference>
<evidence type="ECO:0000313" key="10">
    <source>
        <dbReference type="EMBL" id="KAF2187483.1"/>
    </source>
</evidence>
<dbReference type="AlphaFoldDB" id="A0A6A6E8N7"/>
<dbReference type="Proteomes" id="UP000800200">
    <property type="component" value="Unassembled WGS sequence"/>
</dbReference>
<evidence type="ECO:0000256" key="8">
    <source>
        <dbReference type="SAM" id="SignalP"/>
    </source>
</evidence>
<keyword evidence="5" id="KW-0439">Lignin degradation</keyword>
<proteinExistence type="inferred from homology"/>
<keyword evidence="4" id="KW-0378">Hydrolase</keyword>
<dbReference type="Gene3D" id="3.40.50.1820">
    <property type="entry name" value="alpha/beta hydrolase"/>
    <property type="match status" value="1"/>
</dbReference>
<keyword evidence="2" id="KW-0719">Serine esterase</keyword>
<dbReference type="GO" id="GO:0046274">
    <property type="term" value="P:lignin catabolic process"/>
    <property type="evidence" value="ECO:0007669"/>
    <property type="project" value="UniProtKB-KW"/>
</dbReference>
<name>A0A6A6E8N7_9PEZI</name>
<protein>
    <recommendedName>
        <fullName evidence="7">(4-O-methyl)-D-glucuronate--lignin esterase</fullName>
        <ecNumber evidence="7">3.1.1.117</ecNumber>
    </recommendedName>
</protein>
<keyword evidence="3 8" id="KW-0732">Signal</keyword>
<evidence type="ECO:0000256" key="2">
    <source>
        <dbReference type="ARBA" id="ARBA00022487"/>
    </source>
</evidence>
<dbReference type="SUPFAM" id="SSF53474">
    <property type="entry name" value="alpha/beta-Hydrolases"/>
    <property type="match status" value="1"/>
</dbReference>
<evidence type="ECO:0000256" key="4">
    <source>
        <dbReference type="ARBA" id="ARBA00022801"/>
    </source>
</evidence>
<dbReference type="GO" id="GO:0052689">
    <property type="term" value="F:carboxylic ester hydrolase activity"/>
    <property type="evidence" value="ECO:0007669"/>
    <property type="project" value="UniProtKB-KW"/>
</dbReference>
<feature type="chain" id="PRO_5025584718" description="(4-O-methyl)-D-glucuronate--lignin esterase" evidence="8">
    <location>
        <begin position="18"/>
        <end position="391"/>
    </location>
</feature>
<dbReference type="EC" id="3.1.1.117" evidence="7"/>
<evidence type="ECO:0000259" key="9">
    <source>
        <dbReference type="Pfam" id="PF22244"/>
    </source>
</evidence>
<evidence type="ECO:0000256" key="3">
    <source>
        <dbReference type="ARBA" id="ARBA00022729"/>
    </source>
</evidence>
<dbReference type="EMBL" id="ML994627">
    <property type="protein sequence ID" value="KAF2187483.1"/>
    <property type="molecule type" value="Genomic_DNA"/>
</dbReference>
<feature type="domain" description="4-O-methyl-glucuronoyl methylesterase-like" evidence="9">
    <location>
        <begin position="95"/>
        <end position="325"/>
    </location>
</feature>
<sequence>MAPFLAILLATAYLVTAQTSTPVACPSIPASVNYVANPKLPDPFLPLSGTRITKKDQWACRKEEIKQLMYRYEFGVMPPKPSSVTASFSSNSLKITVSEGGKSTSFSVSIKLPSSGTAPYPAIIAYGAPSLPVPNTVATITYQNFDIAADNGRGQGKFYDIYGKDHSAGAMIGWAWGVSRIIDALEKTPDAKIDPKRVGVTGCSRNGKGAMVAGAFEDRIALSLPQEGGQGGAGCWRIADEIQKNGTTVETAHQIVNGDTWYSNDFKKYVDVVPTIPFDNHMMHALYAYPPRGVLIIENTAIDYLGPPSNYHCAAAGSKVFEAMGIKDYMGFSSNSHSNHCGFPSAQQPELTAFIGRFLLGKDSKTDVFKTDGKFTIDEKRWIDWSVPSLT</sequence>
<evidence type="ECO:0000256" key="5">
    <source>
        <dbReference type="ARBA" id="ARBA00023185"/>
    </source>
</evidence>
<reference evidence="10" key="1">
    <citation type="journal article" date="2020" name="Stud. Mycol.">
        <title>101 Dothideomycetes genomes: a test case for predicting lifestyles and emergence of pathogens.</title>
        <authorList>
            <person name="Haridas S."/>
            <person name="Albert R."/>
            <person name="Binder M."/>
            <person name="Bloem J."/>
            <person name="Labutti K."/>
            <person name="Salamov A."/>
            <person name="Andreopoulos B."/>
            <person name="Baker S."/>
            <person name="Barry K."/>
            <person name="Bills G."/>
            <person name="Bluhm B."/>
            <person name="Cannon C."/>
            <person name="Castanera R."/>
            <person name="Culley D."/>
            <person name="Daum C."/>
            <person name="Ezra D."/>
            <person name="Gonzalez J."/>
            <person name="Henrissat B."/>
            <person name="Kuo A."/>
            <person name="Liang C."/>
            <person name="Lipzen A."/>
            <person name="Lutzoni F."/>
            <person name="Magnuson J."/>
            <person name="Mondo S."/>
            <person name="Nolan M."/>
            <person name="Ohm R."/>
            <person name="Pangilinan J."/>
            <person name="Park H.-J."/>
            <person name="Ramirez L."/>
            <person name="Alfaro M."/>
            <person name="Sun H."/>
            <person name="Tritt A."/>
            <person name="Yoshinaga Y."/>
            <person name="Zwiers L.-H."/>
            <person name="Turgeon B."/>
            <person name="Goodwin S."/>
            <person name="Spatafora J."/>
            <person name="Crous P."/>
            <person name="Grigoriev I."/>
        </authorList>
    </citation>
    <scope>NUCLEOTIDE SEQUENCE</scope>
    <source>
        <strain evidence="10">CBS 207.26</strain>
    </source>
</reference>
<feature type="signal peptide" evidence="8">
    <location>
        <begin position="1"/>
        <end position="17"/>
    </location>
</feature>
<comment type="catalytic activity">
    <reaction evidence="6">
        <text>a 4-O-methyl-alpha-D-glucuronosyl ester derivative + H2O = 4-O-methyl-alpha-D-glucuronate derivative + an alcohol + H(+)</text>
        <dbReference type="Rhea" id="RHEA:67452"/>
        <dbReference type="ChEBI" id="CHEBI:15377"/>
        <dbReference type="ChEBI" id="CHEBI:15378"/>
        <dbReference type="ChEBI" id="CHEBI:30879"/>
        <dbReference type="ChEBI" id="CHEBI:171667"/>
        <dbReference type="ChEBI" id="CHEBI:171668"/>
        <dbReference type="EC" id="3.1.1.117"/>
    </reaction>
    <physiologicalReaction direction="left-to-right" evidence="6">
        <dbReference type="Rhea" id="RHEA:67453"/>
    </physiologicalReaction>
</comment>
<evidence type="ECO:0000313" key="11">
    <source>
        <dbReference type="Proteomes" id="UP000800200"/>
    </source>
</evidence>
<comment type="similarity">
    <text evidence="1">Belongs to the carbohydrate esterase 15 (CE15) family.</text>
</comment>
<organism evidence="10 11">
    <name type="scientific">Zopfia rhizophila CBS 207.26</name>
    <dbReference type="NCBI Taxonomy" id="1314779"/>
    <lineage>
        <taxon>Eukaryota</taxon>
        <taxon>Fungi</taxon>
        <taxon>Dikarya</taxon>
        <taxon>Ascomycota</taxon>
        <taxon>Pezizomycotina</taxon>
        <taxon>Dothideomycetes</taxon>
        <taxon>Dothideomycetes incertae sedis</taxon>
        <taxon>Zopfiaceae</taxon>
        <taxon>Zopfia</taxon>
    </lineage>
</organism>
<evidence type="ECO:0000256" key="7">
    <source>
        <dbReference type="ARBA" id="ARBA00026105"/>
    </source>
</evidence>